<dbReference type="Proteomes" id="UP000479190">
    <property type="component" value="Unassembled WGS sequence"/>
</dbReference>
<sequence>MEHNEIRLWRARLYSLYACDQIFMNARIWWLACTHTHAYTIIEREKMPRAEDRENQRSSHRSNNSRLRRAARKSAEQQRVPHACPPACLRVLAGARQRRQKKKTSFPAQDKQWRCLNKWTKRPRQRGETSETSSKNSTQTLIKKIHSLYDFLLCNTRLISPCVNMFISVIWKFRWDRSPKRLWTYRLIWNTRLWIKRRHEEVDYYLTQLLSGHGFFKHHSQRYDHNASANCLACPHTIKNVEYVFFHCHRFEEKRRKLHHQLQEVIRTENVVQLMLEDEKTGTRSPPLPTLRAEEPTTFTTRTRRVVESLEVREMCVISDHPGENTSLERSGADHSEAENRRRSAKLGVICKHAKGIFVPAQYATFIYEMPIPSCRVYYGLFSVASSAKTPINASWKVSFFDTYTSNTMDATYEHETRRQYLFSLRRSIRLIARDTLLRGSPARVIICIYISQGRRHPITLLSGTFMRNISYTISSCAPYCKKTPPGGLEPPTFRLTAERASQLRHGGSCIMDLSQCTNTSNGARLYRAGSREEPRYIITNCISNLSLASQNRELEGTSETYTSATELGTVQGSGGPLFSCIAGRSERCIEVTLATRLPFVSLVKDFHRASGDELLCYALIIQVRTPFGISTPPRVRLEAYDNNNTELRLFFNINDSRRQSVQVNARNNLDRTPLQLAVANLLPYVVDDLLNHGADLSSFVFPSESYFAENFDPEINHSINFKLRLASGALATVEILEKRGYELDHSNALTIMKFFAKYDLFEKSDYLYKFWRIDEYFLSEAKKLMIQKGFSLYDLVQLRPEEAAKKLTYSDYLEFAYTAQYSYLSKGSHQRCTEHFSRVRRNMTRVGHFRRRVVDQWNLLVVLSFSFSLQLAPRKLVAKLAR</sequence>
<evidence type="ECO:0000256" key="1">
    <source>
        <dbReference type="SAM" id="MobiDB-lite"/>
    </source>
</evidence>
<organism evidence="2 3">
    <name type="scientific">Trichogramma brassicae</name>
    <dbReference type="NCBI Taxonomy" id="86971"/>
    <lineage>
        <taxon>Eukaryota</taxon>
        <taxon>Metazoa</taxon>
        <taxon>Ecdysozoa</taxon>
        <taxon>Arthropoda</taxon>
        <taxon>Hexapoda</taxon>
        <taxon>Insecta</taxon>
        <taxon>Pterygota</taxon>
        <taxon>Neoptera</taxon>
        <taxon>Endopterygota</taxon>
        <taxon>Hymenoptera</taxon>
        <taxon>Apocrita</taxon>
        <taxon>Proctotrupomorpha</taxon>
        <taxon>Chalcidoidea</taxon>
        <taxon>Trichogrammatidae</taxon>
        <taxon>Trichogramma</taxon>
    </lineage>
</organism>
<name>A0A6H5HVX9_9HYME</name>
<dbReference type="EMBL" id="CADCXV010000014">
    <property type="protein sequence ID" value="CAB0027857.1"/>
    <property type="molecule type" value="Genomic_DNA"/>
</dbReference>
<dbReference type="SUPFAM" id="SSF48403">
    <property type="entry name" value="Ankyrin repeat"/>
    <property type="match status" value="1"/>
</dbReference>
<keyword evidence="3" id="KW-1185">Reference proteome</keyword>
<gene>
    <name evidence="2" type="ORF">TBRA_LOCUS87</name>
</gene>
<feature type="region of interest" description="Disordered" evidence="1">
    <location>
        <begin position="49"/>
        <end position="81"/>
    </location>
</feature>
<proteinExistence type="predicted"/>
<evidence type="ECO:0000313" key="3">
    <source>
        <dbReference type="Proteomes" id="UP000479190"/>
    </source>
</evidence>
<evidence type="ECO:0000313" key="2">
    <source>
        <dbReference type="EMBL" id="CAB0027857.1"/>
    </source>
</evidence>
<reference evidence="2 3" key="1">
    <citation type="submission" date="2020-02" db="EMBL/GenBank/DDBJ databases">
        <authorList>
            <person name="Ferguson B K."/>
        </authorList>
    </citation>
    <scope>NUCLEOTIDE SEQUENCE [LARGE SCALE GENOMIC DNA]</scope>
</reference>
<dbReference type="AlphaFoldDB" id="A0A6H5HVX9"/>
<feature type="non-terminal residue" evidence="2">
    <location>
        <position position="883"/>
    </location>
</feature>
<protein>
    <submittedName>
        <fullName evidence="2">Uncharacterized protein</fullName>
    </submittedName>
</protein>
<dbReference type="OrthoDB" id="4366648at2759"/>
<accession>A0A6H5HVX9</accession>
<dbReference type="InterPro" id="IPR036770">
    <property type="entry name" value="Ankyrin_rpt-contain_sf"/>
</dbReference>